<keyword evidence="6" id="KW-0819">tRNA processing</keyword>
<evidence type="ECO:0000256" key="3">
    <source>
        <dbReference type="ARBA" id="ARBA00012584"/>
    </source>
</evidence>
<evidence type="ECO:0000256" key="11">
    <source>
        <dbReference type="ARBA" id="ARBA00048366"/>
    </source>
</evidence>
<dbReference type="InterPro" id="IPR050156">
    <property type="entry name" value="TC-AMP_synthase_SUA5"/>
</dbReference>
<dbReference type="GO" id="GO:0000049">
    <property type="term" value="F:tRNA binding"/>
    <property type="evidence" value="ECO:0007669"/>
    <property type="project" value="TreeGrafter"/>
</dbReference>
<dbReference type="InterPro" id="IPR006070">
    <property type="entry name" value="Sua5-like_dom"/>
</dbReference>
<dbReference type="PANTHER" id="PTHR17490:SF16">
    <property type="entry name" value="THREONYLCARBAMOYL-AMP SYNTHASE"/>
    <property type="match status" value="1"/>
</dbReference>
<gene>
    <name evidence="13" type="ORF">A2722_03840</name>
</gene>
<keyword evidence="4" id="KW-0963">Cytoplasm</keyword>
<evidence type="ECO:0000256" key="4">
    <source>
        <dbReference type="ARBA" id="ARBA00022490"/>
    </source>
</evidence>
<evidence type="ECO:0000256" key="6">
    <source>
        <dbReference type="ARBA" id="ARBA00022694"/>
    </source>
</evidence>
<dbReference type="GO" id="GO:0061710">
    <property type="term" value="F:L-threonylcarbamoyladenylate synthase"/>
    <property type="evidence" value="ECO:0007669"/>
    <property type="project" value="UniProtKB-EC"/>
</dbReference>
<evidence type="ECO:0000256" key="9">
    <source>
        <dbReference type="ARBA" id="ARBA00022840"/>
    </source>
</evidence>
<keyword evidence="8" id="KW-0547">Nucleotide-binding</keyword>
<dbReference type="STRING" id="1817828.A2722_03840"/>
<dbReference type="Pfam" id="PF01300">
    <property type="entry name" value="Sua5_yciO_yrdC"/>
    <property type="match status" value="1"/>
</dbReference>
<dbReference type="AlphaFoldDB" id="A0A1F5PEF5"/>
<organism evidence="13 14">
    <name type="scientific">Candidatus Doudnabacteria bacterium RIFCSPHIGHO2_01_FULL_50_11</name>
    <dbReference type="NCBI Taxonomy" id="1817828"/>
    <lineage>
        <taxon>Bacteria</taxon>
        <taxon>Candidatus Doudnaibacteriota</taxon>
    </lineage>
</organism>
<evidence type="ECO:0000313" key="13">
    <source>
        <dbReference type="EMBL" id="OGE88336.1"/>
    </source>
</evidence>
<comment type="catalytic activity">
    <reaction evidence="11">
        <text>L-threonine + hydrogencarbonate + ATP = L-threonylcarbamoyladenylate + diphosphate + H2O</text>
        <dbReference type="Rhea" id="RHEA:36407"/>
        <dbReference type="ChEBI" id="CHEBI:15377"/>
        <dbReference type="ChEBI" id="CHEBI:17544"/>
        <dbReference type="ChEBI" id="CHEBI:30616"/>
        <dbReference type="ChEBI" id="CHEBI:33019"/>
        <dbReference type="ChEBI" id="CHEBI:57926"/>
        <dbReference type="ChEBI" id="CHEBI:73682"/>
        <dbReference type="EC" id="2.7.7.87"/>
    </reaction>
</comment>
<comment type="caution">
    <text evidence="13">The sequence shown here is derived from an EMBL/GenBank/DDBJ whole genome shotgun (WGS) entry which is preliminary data.</text>
</comment>
<comment type="subcellular location">
    <subcellularLocation>
        <location evidence="1">Cytoplasm</location>
    </subcellularLocation>
</comment>
<evidence type="ECO:0000256" key="7">
    <source>
        <dbReference type="ARBA" id="ARBA00022695"/>
    </source>
</evidence>
<reference evidence="13 14" key="1">
    <citation type="journal article" date="2016" name="Nat. Commun.">
        <title>Thousands of microbial genomes shed light on interconnected biogeochemical processes in an aquifer system.</title>
        <authorList>
            <person name="Anantharaman K."/>
            <person name="Brown C.T."/>
            <person name="Hug L.A."/>
            <person name="Sharon I."/>
            <person name="Castelle C.J."/>
            <person name="Probst A.J."/>
            <person name="Thomas B.C."/>
            <person name="Singh A."/>
            <person name="Wilkins M.J."/>
            <person name="Karaoz U."/>
            <person name="Brodie E.L."/>
            <person name="Williams K.H."/>
            <person name="Hubbard S.S."/>
            <person name="Banfield J.F."/>
        </authorList>
    </citation>
    <scope>NUCLEOTIDE SEQUENCE [LARGE SCALE GENOMIC DNA]</scope>
</reference>
<dbReference type="Proteomes" id="UP000178377">
    <property type="component" value="Unassembled WGS sequence"/>
</dbReference>
<dbReference type="SUPFAM" id="SSF55821">
    <property type="entry name" value="YrdC/RibB"/>
    <property type="match status" value="1"/>
</dbReference>
<dbReference type="NCBIfam" id="TIGR00057">
    <property type="entry name" value="L-threonylcarbamoyladenylate synthase"/>
    <property type="match status" value="1"/>
</dbReference>
<dbReference type="PANTHER" id="PTHR17490">
    <property type="entry name" value="SUA5"/>
    <property type="match status" value="1"/>
</dbReference>
<dbReference type="GO" id="GO:0005737">
    <property type="term" value="C:cytoplasm"/>
    <property type="evidence" value="ECO:0007669"/>
    <property type="project" value="UniProtKB-SubCell"/>
</dbReference>
<evidence type="ECO:0000256" key="5">
    <source>
        <dbReference type="ARBA" id="ARBA00022679"/>
    </source>
</evidence>
<evidence type="ECO:0000259" key="12">
    <source>
        <dbReference type="PROSITE" id="PS51163"/>
    </source>
</evidence>
<dbReference type="GO" id="GO:0008033">
    <property type="term" value="P:tRNA processing"/>
    <property type="evidence" value="ECO:0007669"/>
    <property type="project" value="UniProtKB-KW"/>
</dbReference>
<accession>A0A1F5PEF5</accession>
<feature type="domain" description="YrdC-like" evidence="12">
    <location>
        <begin position="8"/>
        <end position="202"/>
    </location>
</feature>
<keyword evidence="9" id="KW-0067">ATP-binding</keyword>
<evidence type="ECO:0000256" key="10">
    <source>
        <dbReference type="ARBA" id="ARBA00029774"/>
    </source>
</evidence>
<dbReference type="GO" id="GO:0003725">
    <property type="term" value="F:double-stranded RNA binding"/>
    <property type="evidence" value="ECO:0007669"/>
    <property type="project" value="InterPro"/>
</dbReference>
<dbReference type="EMBL" id="MFEO01000034">
    <property type="protein sequence ID" value="OGE88336.1"/>
    <property type="molecule type" value="Genomic_DNA"/>
</dbReference>
<evidence type="ECO:0000256" key="2">
    <source>
        <dbReference type="ARBA" id="ARBA00007663"/>
    </source>
</evidence>
<evidence type="ECO:0000256" key="1">
    <source>
        <dbReference type="ARBA" id="ARBA00004496"/>
    </source>
</evidence>
<evidence type="ECO:0000313" key="14">
    <source>
        <dbReference type="Proteomes" id="UP000178377"/>
    </source>
</evidence>
<proteinExistence type="inferred from homology"/>
<dbReference type="Gene3D" id="3.90.870.10">
    <property type="entry name" value="DHBP synthase"/>
    <property type="match status" value="1"/>
</dbReference>
<dbReference type="GO" id="GO:0006450">
    <property type="term" value="P:regulation of translational fidelity"/>
    <property type="evidence" value="ECO:0007669"/>
    <property type="project" value="TreeGrafter"/>
</dbReference>
<comment type="similarity">
    <text evidence="2">Belongs to the SUA5 family.</text>
</comment>
<protein>
    <recommendedName>
        <fullName evidence="10">L-threonylcarbamoyladenylate synthase</fullName>
        <ecNumber evidence="3">2.7.7.87</ecNumber>
    </recommendedName>
    <alternativeName>
        <fullName evidence="10">L-threonylcarbamoyladenylate synthase</fullName>
    </alternativeName>
</protein>
<name>A0A1F5PEF5_9BACT</name>
<sequence length="212" mass="23219">MQVLATNKTSILHAVKTLQKGGAVVYPTDTSYGLGVDAMNLSAVKKLYKIKRRGSKKPVHVVVSSQAQAQKLVRMSPLSVKLFKNLLPGPLTLVLRLKAKNRSLRTLSAGTGSLGIRMPKNNVALRLVRALGRPITATSANPSRDLSGGYDAYSAKEVILQFRKKKHKPDLVLDGGRLRKVRPSSVVAIVDERVKIIREGPISKRRIENALR</sequence>
<dbReference type="GO" id="GO:0005524">
    <property type="term" value="F:ATP binding"/>
    <property type="evidence" value="ECO:0007669"/>
    <property type="project" value="UniProtKB-KW"/>
</dbReference>
<keyword evidence="7" id="KW-0548">Nucleotidyltransferase</keyword>
<keyword evidence="5" id="KW-0808">Transferase</keyword>
<dbReference type="PROSITE" id="PS51163">
    <property type="entry name" value="YRDC"/>
    <property type="match status" value="1"/>
</dbReference>
<dbReference type="EC" id="2.7.7.87" evidence="3"/>
<dbReference type="InterPro" id="IPR017945">
    <property type="entry name" value="DHBP_synth_RibB-like_a/b_dom"/>
</dbReference>
<evidence type="ECO:0000256" key="8">
    <source>
        <dbReference type="ARBA" id="ARBA00022741"/>
    </source>
</evidence>